<dbReference type="AlphaFoldDB" id="A0A9X0CUQ5"/>
<gene>
    <name evidence="2" type="ORF">OS493_009535</name>
</gene>
<feature type="compositionally biased region" description="Basic and acidic residues" evidence="1">
    <location>
        <begin position="89"/>
        <end position="104"/>
    </location>
</feature>
<dbReference type="EMBL" id="MU826829">
    <property type="protein sequence ID" value="KAJ7374189.1"/>
    <property type="molecule type" value="Genomic_DNA"/>
</dbReference>
<evidence type="ECO:0000256" key="1">
    <source>
        <dbReference type="SAM" id="MobiDB-lite"/>
    </source>
</evidence>
<feature type="compositionally biased region" description="Low complexity" evidence="1">
    <location>
        <begin position="10"/>
        <end position="40"/>
    </location>
</feature>
<accession>A0A9X0CUQ5</accession>
<feature type="non-terminal residue" evidence="2">
    <location>
        <position position="116"/>
    </location>
</feature>
<organism evidence="2 3">
    <name type="scientific">Desmophyllum pertusum</name>
    <dbReference type="NCBI Taxonomy" id="174260"/>
    <lineage>
        <taxon>Eukaryota</taxon>
        <taxon>Metazoa</taxon>
        <taxon>Cnidaria</taxon>
        <taxon>Anthozoa</taxon>
        <taxon>Hexacorallia</taxon>
        <taxon>Scleractinia</taxon>
        <taxon>Caryophylliina</taxon>
        <taxon>Caryophylliidae</taxon>
        <taxon>Desmophyllum</taxon>
    </lineage>
</organism>
<evidence type="ECO:0000313" key="3">
    <source>
        <dbReference type="Proteomes" id="UP001163046"/>
    </source>
</evidence>
<keyword evidence="3" id="KW-1185">Reference proteome</keyword>
<protein>
    <recommendedName>
        <fullName evidence="4">Collagen-like protein</fullName>
    </recommendedName>
</protein>
<sequence>MAIPGPPGPQGIQGPVGTPGTNGSPGMPGAFGPAGAADYPVPRELQAPRALTGYPGHRTPGNCGTSRVTWFTRPPGRPGTGTTTTVTRPKVDDKDTQEPVKKKEQPFEGFCEFYIF</sequence>
<evidence type="ECO:0000313" key="2">
    <source>
        <dbReference type="EMBL" id="KAJ7374189.1"/>
    </source>
</evidence>
<proteinExistence type="predicted"/>
<dbReference type="Proteomes" id="UP001163046">
    <property type="component" value="Unassembled WGS sequence"/>
</dbReference>
<reference evidence="2" key="1">
    <citation type="submission" date="2023-01" db="EMBL/GenBank/DDBJ databases">
        <title>Genome assembly of the deep-sea coral Lophelia pertusa.</title>
        <authorList>
            <person name="Herrera S."/>
            <person name="Cordes E."/>
        </authorList>
    </citation>
    <scope>NUCLEOTIDE SEQUENCE</scope>
    <source>
        <strain evidence="2">USNM1676648</strain>
        <tissue evidence="2">Polyp</tissue>
    </source>
</reference>
<comment type="caution">
    <text evidence="2">The sequence shown here is derived from an EMBL/GenBank/DDBJ whole genome shotgun (WGS) entry which is preliminary data.</text>
</comment>
<feature type="region of interest" description="Disordered" evidence="1">
    <location>
        <begin position="1"/>
        <end position="104"/>
    </location>
</feature>
<name>A0A9X0CUQ5_9CNID</name>
<evidence type="ECO:0008006" key="4">
    <source>
        <dbReference type="Google" id="ProtNLM"/>
    </source>
</evidence>